<dbReference type="Pfam" id="PF24864">
    <property type="entry name" value="DUF7730"/>
    <property type="match status" value="1"/>
</dbReference>
<gene>
    <name evidence="3" type="ORF">BU16DRAFT_604914</name>
</gene>
<feature type="region of interest" description="Disordered" evidence="1">
    <location>
        <begin position="1"/>
        <end position="21"/>
    </location>
</feature>
<evidence type="ECO:0000313" key="3">
    <source>
        <dbReference type="EMBL" id="KAF2498641.1"/>
    </source>
</evidence>
<dbReference type="PANTHER" id="PTHR38790">
    <property type="entry name" value="2EXR DOMAIN-CONTAINING PROTEIN-RELATED"/>
    <property type="match status" value="1"/>
</dbReference>
<accession>A0A6A6R1R2</accession>
<keyword evidence="4" id="KW-1185">Reference proteome</keyword>
<evidence type="ECO:0000259" key="2">
    <source>
        <dbReference type="Pfam" id="PF24864"/>
    </source>
</evidence>
<organism evidence="3 4">
    <name type="scientific">Lophium mytilinum</name>
    <dbReference type="NCBI Taxonomy" id="390894"/>
    <lineage>
        <taxon>Eukaryota</taxon>
        <taxon>Fungi</taxon>
        <taxon>Dikarya</taxon>
        <taxon>Ascomycota</taxon>
        <taxon>Pezizomycotina</taxon>
        <taxon>Dothideomycetes</taxon>
        <taxon>Pleosporomycetidae</taxon>
        <taxon>Mytilinidiales</taxon>
        <taxon>Mytilinidiaceae</taxon>
        <taxon>Lophium</taxon>
    </lineage>
</organism>
<dbReference type="OrthoDB" id="5413827at2759"/>
<dbReference type="PANTHER" id="PTHR38790:SF4">
    <property type="entry name" value="2EXR DOMAIN-CONTAINING PROTEIN"/>
    <property type="match status" value="1"/>
</dbReference>
<dbReference type="InterPro" id="IPR056632">
    <property type="entry name" value="DUF7730"/>
</dbReference>
<dbReference type="Proteomes" id="UP000799750">
    <property type="component" value="Unassembled WGS sequence"/>
</dbReference>
<feature type="compositionally biased region" description="Pro residues" evidence="1">
    <location>
        <begin position="1"/>
        <end position="11"/>
    </location>
</feature>
<protein>
    <recommendedName>
        <fullName evidence="2">DUF7730 domain-containing protein</fullName>
    </recommendedName>
</protein>
<evidence type="ECO:0000256" key="1">
    <source>
        <dbReference type="SAM" id="MobiDB-lite"/>
    </source>
</evidence>
<dbReference type="AlphaFoldDB" id="A0A6A6R1R2"/>
<feature type="domain" description="DUF7730" evidence="2">
    <location>
        <begin position="59"/>
        <end position="191"/>
    </location>
</feature>
<dbReference type="EMBL" id="MU004185">
    <property type="protein sequence ID" value="KAF2498641.1"/>
    <property type="molecule type" value="Genomic_DNA"/>
</dbReference>
<sequence length="254" mass="29313">MAPSQPKPLPAPESSLSAAKGRAQKNVFPPLKLHRNRLVNLNAPKNDARMIIAKRNSVESPLLRLPMEIRGMIWKYACGGNHIHITKTSLPGTSIKFFNSAYPHPENHESFCGVEEPGHYCRFYATNLHITNVQRTCRQIYDETWSYPYALNQFSFRSSVVLFEWLKQRSAIQKCAIERLWLDLFHRSHFSVSWTRGLSGLKVVKVYCKVLRLDDENWQAKGVYNGWLDSETVRAMEVLDKYLPKGCDIKFLEN</sequence>
<evidence type="ECO:0000313" key="4">
    <source>
        <dbReference type="Proteomes" id="UP000799750"/>
    </source>
</evidence>
<reference evidence="3" key="1">
    <citation type="journal article" date="2020" name="Stud. Mycol.">
        <title>101 Dothideomycetes genomes: a test case for predicting lifestyles and emergence of pathogens.</title>
        <authorList>
            <person name="Haridas S."/>
            <person name="Albert R."/>
            <person name="Binder M."/>
            <person name="Bloem J."/>
            <person name="Labutti K."/>
            <person name="Salamov A."/>
            <person name="Andreopoulos B."/>
            <person name="Baker S."/>
            <person name="Barry K."/>
            <person name="Bills G."/>
            <person name="Bluhm B."/>
            <person name="Cannon C."/>
            <person name="Castanera R."/>
            <person name="Culley D."/>
            <person name="Daum C."/>
            <person name="Ezra D."/>
            <person name="Gonzalez J."/>
            <person name="Henrissat B."/>
            <person name="Kuo A."/>
            <person name="Liang C."/>
            <person name="Lipzen A."/>
            <person name="Lutzoni F."/>
            <person name="Magnuson J."/>
            <person name="Mondo S."/>
            <person name="Nolan M."/>
            <person name="Ohm R."/>
            <person name="Pangilinan J."/>
            <person name="Park H.-J."/>
            <person name="Ramirez L."/>
            <person name="Alfaro M."/>
            <person name="Sun H."/>
            <person name="Tritt A."/>
            <person name="Yoshinaga Y."/>
            <person name="Zwiers L.-H."/>
            <person name="Turgeon B."/>
            <person name="Goodwin S."/>
            <person name="Spatafora J."/>
            <person name="Crous P."/>
            <person name="Grigoriev I."/>
        </authorList>
    </citation>
    <scope>NUCLEOTIDE SEQUENCE</scope>
    <source>
        <strain evidence="3">CBS 269.34</strain>
    </source>
</reference>
<name>A0A6A6R1R2_9PEZI</name>
<proteinExistence type="predicted"/>